<name>A0A3N4PQ72_9BACT</name>
<evidence type="ECO:0000313" key="3">
    <source>
        <dbReference type="Proteomes" id="UP000278351"/>
    </source>
</evidence>
<accession>A0A3N4PQ72</accession>
<organism evidence="2 3">
    <name type="scientific">Chitinophaga lutea</name>
    <dbReference type="NCBI Taxonomy" id="2488634"/>
    <lineage>
        <taxon>Bacteria</taxon>
        <taxon>Pseudomonadati</taxon>
        <taxon>Bacteroidota</taxon>
        <taxon>Chitinophagia</taxon>
        <taxon>Chitinophagales</taxon>
        <taxon>Chitinophagaceae</taxon>
        <taxon>Chitinophaga</taxon>
    </lineage>
</organism>
<comment type="caution">
    <text evidence="2">The sequence shown here is derived from an EMBL/GenBank/DDBJ whole genome shotgun (WGS) entry which is preliminary data.</text>
</comment>
<sequence length="266" mass="29261">MLGGYGYNTDDAHMIVDRNGNIGFGTLVPGSFYNQNQVNYPRTYSQQDKVVSIAAAEQPVLELGRPVSALGTGERVGAIFFSNLTGQSDAPRQVAGIWAEKADLPSHPGLIGGKLVFTTKTNGGAEHNKIIMDEYGGLCIGTSQSSGYKLAVNGDIKTRRIKVTVSEWPDFVFQPEYRLKSLEEVAGFIAKHKHLPEMPPASEVQQQGLDVGGNQAMLLQKIEELTLYMIDMNKKMTAQEKVMKSQQQKLAKQEKEIDTLKKQLSK</sequence>
<reference evidence="2 3" key="1">
    <citation type="submission" date="2018-11" db="EMBL/GenBank/DDBJ databases">
        <title>Chitinophaga lutea sp.nov., isolate from arsenic contaminated soil.</title>
        <authorList>
            <person name="Zong Y."/>
        </authorList>
    </citation>
    <scope>NUCLEOTIDE SEQUENCE [LARGE SCALE GENOMIC DNA]</scope>
    <source>
        <strain evidence="2 3">ZY74</strain>
    </source>
</reference>
<feature type="region of interest" description="Disordered" evidence="1">
    <location>
        <begin position="247"/>
        <end position="266"/>
    </location>
</feature>
<dbReference type="AlphaFoldDB" id="A0A3N4PQ72"/>
<dbReference type="EMBL" id="RPDH01000002">
    <property type="protein sequence ID" value="RPE09835.1"/>
    <property type="molecule type" value="Genomic_DNA"/>
</dbReference>
<protein>
    <submittedName>
        <fullName evidence="2">Uncharacterized protein</fullName>
    </submittedName>
</protein>
<evidence type="ECO:0000313" key="2">
    <source>
        <dbReference type="EMBL" id="RPE09835.1"/>
    </source>
</evidence>
<gene>
    <name evidence="2" type="ORF">EGT74_23010</name>
</gene>
<feature type="compositionally biased region" description="Basic and acidic residues" evidence="1">
    <location>
        <begin position="251"/>
        <end position="266"/>
    </location>
</feature>
<proteinExistence type="predicted"/>
<dbReference type="Proteomes" id="UP000278351">
    <property type="component" value="Unassembled WGS sequence"/>
</dbReference>
<keyword evidence="3" id="KW-1185">Reference proteome</keyword>
<evidence type="ECO:0000256" key="1">
    <source>
        <dbReference type="SAM" id="MobiDB-lite"/>
    </source>
</evidence>